<evidence type="ECO:0000313" key="2">
    <source>
        <dbReference type="Proteomes" id="UP000027100"/>
    </source>
</evidence>
<dbReference type="PANTHER" id="PTHR30143">
    <property type="entry name" value="ACID HYDRATASE"/>
    <property type="match status" value="1"/>
</dbReference>
<keyword evidence="2" id="KW-1185">Reference proteome</keyword>
<dbReference type="GO" id="GO:0005737">
    <property type="term" value="C:cytoplasm"/>
    <property type="evidence" value="ECO:0007669"/>
    <property type="project" value="TreeGrafter"/>
</dbReference>
<evidence type="ECO:0000313" key="1">
    <source>
        <dbReference type="EMBL" id="KCZ99833.1"/>
    </source>
</evidence>
<dbReference type="SUPFAM" id="SSF56529">
    <property type="entry name" value="FAH"/>
    <property type="match status" value="1"/>
</dbReference>
<dbReference type="GO" id="GO:0008684">
    <property type="term" value="F:2-oxopent-4-enoate hydratase activity"/>
    <property type="evidence" value="ECO:0007669"/>
    <property type="project" value="TreeGrafter"/>
</dbReference>
<dbReference type="PANTHER" id="PTHR30143:SF0">
    <property type="entry name" value="2-KETO-4-PENTENOATE HYDRATASE"/>
    <property type="match status" value="1"/>
</dbReference>
<organism evidence="1 2">
    <name type="scientific">Hyphomonas polymorpha PS728</name>
    <dbReference type="NCBI Taxonomy" id="1280954"/>
    <lineage>
        <taxon>Bacteria</taxon>
        <taxon>Pseudomonadati</taxon>
        <taxon>Pseudomonadota</taxon>
        <taxon>Alphaproteobacteria</taxon>
        <taxon>Hyphomonadales</taxon>
        <taxon>Hyphomonadaceae</taxon>
        <taxon>Hyphomonas</taxon>
    </lineage>
</organism>
<protein>
    <submittedName>
        <fullName evidence="1">2-keto-4-pentenoate hydratase</fullName>
    </submittedName>
</protein>
<accession>A0A062VMA0</accession>
<dbReference type="Gene3D" id="3.90.850.10">
    <property type="entry name" value="Fumarylacetoacetase-like, C-terminal domain"/>
    <property type="match status" value="1"/>
</dbReference>
<dbReference type="AlphaFoldDB" id="A0A062VMA0"/>
<gene>
    <name evidence="1" type="ORF">HPO_03039</name>
</gene>
<dbReference type="EMBL" id="ARYM01000003">
    <property type="protein sequence ID" value="KCZ99833.1"/>
    <property type="molecule type" value="Genomic_DNA"/>
</dbReference>
<dbReference type="Proteomes" id="UP000027100">
    <property type="component" value="Unassembled WGS sequence"/>
</dbReference>
<proteinExistence type="predicted"/>
<comment type="caution">
    <text evidence="1">The sequence shown here is derived from an EMBL/GenBank/DDBJ whole genome shotgun (WGS) entry which is preliminary data.</text>
</comment>
<dbReference type="InterPro" id="IPR036663">
    <property type="entry name" value="Fumarylacetoacetase_C_sf"/>
</dbReference>
<dbReference type="PATRIC" id="fig|1280954.3.peg.621"/>
<sequence>MAHGDTTEVSNLAAADTRAISFVRARLQAQPLADYPGNMPETLAEAYAIQSRAISLWPDILAGWKVGRINPPWDKTYGMDRLAGPIFSSQISHAQGAPVDCYVFEGGFGAVESEIIITMGHDAPAEKLDWTLEEAFEIAGSLHLGAEIASSCYAGINDHGPLVTISDFGNNNGLVVGQEIPGWKSASPADWKMRTLIDGREAGRADASSIPGGPIESLRQLLEISAARGLPLRKGMFISTGAVTGVHAATPGQGASIEADGMETIHLRLLPSRPMATLPTSQPVKR</sequence>
<name>A0A062VMA0_9PROT</name>
<reference evidence="1 2" key="1">
    <citation type="journal article" date="2014" name="Antonie Van Leeuwenhoek">
        <title>Hyphomonas beringensis sp. nov. and Hyphomonas chukchiensis sp. nov., isolated from surface seawater of the Bering Sea and Chukchi Sea.</title>
        <authorList>
            <person name="Li C."/>
            <person name="Lai Q."/>
            <person name="Li G."/>
            <person name="Dong C."/>
            <person name="Wang J."/>
            <person name="Liao Y."/>
            <person name="Shao Z."/>
        </authorList>
    </citation>
    <scope>NUCLEOTIDE SEQUENCE [LARGE SCALE GENOMIC DNA]</scope>
    <source>
        <strain evidence="1 2">PS728</strain>
    </source>
</reference>
<dbReference type="eggNOG" id="COG3971">
    <property type="taxonomic scope" value="Bacteria"/>
</dbReference>
<dbReference type="InterPro" id="IPR050772">
    <property type="entry name" value="Hydratase-Decarb/MhpD_sf"/>
</dbReference>
<dbReference type="STRING" id="1280954.HPO_03039"/>